<dbReference type="OrthoDB" id="1256785at2"/>
<dbReference type="Gene3D" id="3.10.450.50">
    <property type="match status" value="1"/>
</dbReference>
<sequence>MTFARISDAIRDVAFEPRLDLHEALDKYYAPDYIHRGDGRVLDRAGFADMVAGIRSRVVEGTVTVLDELYDGSRYAERHRYTMTLTDGTIIDREIYFFATLAEDGRFRQVDEAGFDVR</sequence>
<protein>
    <recommendedName>
        <fullName evidence="3">Nuclear transport factor 2 family protein</fullName>
    </recommendedName>
</protein>
<proteinExistence type="predicted"/>
<dbReference type="EMBL" id="BMMN01000006">
    <property type="protein sequence ID" value="GGO16969.1"/>
    <property type="molecule type" value="Genomic_DNA"/>
</dbReference>
<dbReference type="InterPro" id="IPR032710">
    <property type="entry name" value="NTF2-like_dom_sf"/>
</dbReference>
<organism evidence="1 2">
    <name type="scientific">Microbispora bryophytorum</name>
    <dbReference type="NCBI Taxonomy" id="1460882"/>
    <lineage>
        <taxon>Bacteria</taxon>
        <taxon>Bacillati</taxon>
        <taxon>Actinomycetota</taxon>
        <taxon>Actinomycetes</taxon>
        <taxon>Streptosporangiales</taxon>
        <taxon>Streptosporangiaceae</taxon>
        <taxon>Microbispora</taxon>
    </lineage>
</organism>
<dbReference type="RefSeq" id="WP_142572143.1">
    <property type="nucleotide sequence ID" value="NZ_BMMN01000006.1"/>
</dbReference>
<reference evidence="1" key="2">
    <citation type="submission" date="2020-09" db="EMBL/GenBank/DDBJ databases">
        <authorList>
            <person name="Sun Q."/>
            <person name="Zhou Y."/>
        </authorList>
    </citation>
    <scope>NUCLEOTIDE SEQUENCE</scope>
    <source>
        <strain evidence="1">CGMCC 4.7138</strain>
    </source>
</reference>
<name>A0A8H9LHJ1_9ACTN</name>
<evidence type="ECO:0000313" key="2">
    <source>
        <dbReference type="Proteomes" id="UP000653480"/>
    </source>
</evidence>
<reference evidence="1" key="1">
    <citation type="journal article" date="2014" name="Int. J. Syst. Evol. Microbiol.">
        <title>Complete genome sequence of Corynebacterium casei LMG S-19264T (=DSM 44701T), isolated from a smear-ripened cheese.</title>
        <authorList>
            <consortium name="US DOE Joint Genome Institute (JGI-PGF)"/>
            <person name="Walter F."/>
            <person name="Albersmeier A."/>
            <person name="Kalinowski J."/>
            <person name="Ruckert C."/>
        </authorList>
    </citation>
    <scope>NUCLEOTIDE SEQUENCE</scope>
    <source>
        <strain evidence="1">CGMCC 4.7138</strain>
    </source>
</reference>
<gene>
    <name evidence="1" type="ORF">GCM10011574_40040</name>
</gene>
<comment type="caution">
    <text evidence="1">The sequence shown here is derived from an EMBL/GenBank/DDBJ whole genome shotgun (WGS) entry which is preliminary data.</text>
</comment>
<evidence type="ECO:0008006" key="3">
    <source>
        <dbReference type="Google" id="ProtNLM"/>
    </source>
</evidence>
<accession>A0A8H9LHJ1</accession>
<keyword evidence="2" id="KW-1185">Reference proteome</keyword>
<evidence type="ECO:0000313" key="1">
    <source>
        <dbReference type="EMBL" id="GGO16969.1"/>
    </source>
</evidence>
<dbReference type="AlphaFoldDB" id="A0A8H9LHJ1"/>
<dbReference type="SUPFAM" id="SSF54427">
    <property type="entry name" value="NTF2-like"/>
    <property type="match status" value="1"/>
</dbReference>
<dbReference type="Proteomes" id="UP000653480">
    <property type="component" value="Unassembled WGS sequence"/>
</dbReference>